<comment type="caution">
    <text evidence="2">The sequence shown here is derived from an EMBL/GenBank/DDBJ whole genome shotgun (WGS) entry which is preliminary data.</text>
</comment>
<dbReference type="RefSeq" id="WP_344554838.1">
    <property type="nucleotide sequence ID" value="NZ_BAAANS010000036.1"/>
</dbReference>
<organism evidence="2 3">
    <name type="scientific">Kitasatospora saccharophila</name>
    <dbReference type="NCBI Taxonomy" id="407973"/>
    <lineage>
        <taxon>Bacteria</taxon>
        <taxon>Bacillati</taxon>
        <taxon>Actinomycetota</taxon>
        <taxon>Actinomycetes</taxon>
        <taxon>Kitasatosporales</taxon>
        <taxon>Streptomycetaceae</taxon>
        <taxon>Kitasatospora</taxon>
    </lineage>
</organism>
<accession>A0ABN2XE94</accession>
<reference evidence="2 3" key="1">
    <citation type="journal article" date="2019" name="Int. J. Syst. Evol. Microbiol.">
        <title>The Global Catalogue of Microorganisms (GCM) 10K type strain sequencing project: providing services to taxonomists for standard genome sequencing and annotation.</title>
        <authorList>
            <consortium name="The Broad Institute Genomics Platform"/>
            <consortium name="The Broad Institute Genome Sequencing Center for Infectious Disease"/>
            <person name="Wu L."/>
            <person name="Ma J."/>
        </authorList>
    </citation>
    <scope>NUCLEOTIDE SEQUENCE [LARGE SCALE GENOMIC DNA]</scope>
    <source>
        <strain evidence="2 3">JCM 14559</strain>
    </source>
</reference>
<evidence type="ECO:0000313" key="2">
    <source>
        <dbReference type="EMBL" id="GAA2109407.1"/>
    </source>
</evidence>
<protein>
    <submittedName>
        <fullName evidence="2">Uncharacterized protein</fullName>
    </submittedName>
</protein>
<keyword evidence="1" id="KW-0472">Membrane</keyword>
<proteinExistence type="predicted"/>
<sequence>MTAVCPSCSLADRTVPVPAALRDRDVPLDKPDRGLLDVPPEPVGRSGVSTGLLLLAAFSSLWTVRAVLTLVRSGSAATAGQVVATVVVATVMAGSYWASSALRRAADRRQAAKGGWPASSEQWKLVHRVWQAAWLCRNCRAAFLPAGALGPGFPASGPLSFEHFRDWLTGTARQAEQLGGFAPADRKPAAPAAPAA</sequence>
<feature type="transmembrane region" description="Helical" evidence="1">
    <location>
        <begin position="77"/>
        <end position="99"/>
    </location>
</feature>
<keyword evidence="3" id="KW-1185">Reference proteome</keyword>
<keyword evidence="1" id="KW-1133">Transmembrane helix</keyword>
<evidence type="ECO:0000313" key="3">
    <source>
        <dbReference type="Proteomes" id="UP001500897"/>
    </source>
</evidence>
<evidence type="ECO:0000256" key="1">
    <source>
        <dbReference type="SAM" id="Phobius"/>
    </source>
</evidence>
<gene>
    <name evidence="2" type="ORF">GCM10009759_50040</name>
</gene>
<dbReference type="Proteomes" id="UP001500897">
    <property type="component" value="Unassembled WGS sequence"/>
</dbReference>
<name>A0ABN2XE94_9ACTN</name>
<keyword evidence="1" id="KW-0812">Transmembrane</keyword>
<dbReference type="EMBL" id="BAAANS010000036">
    <property type="protein sequence ID" value="GAA2109407.1"/>
    <property type="molecule type" value="Genomic_DNA"/>
</dbReference>